<accession>A0ABP2RYT1</accession>
<sequence>MILKFCLKPKMRNQILFTILLFCSGVLTAQTQVRSQVEDPFEELIREKKEIFGSEKEEKYPVRMLFVDVEKWPGHLSWHAFWLIRKTDYPKFKQFRIFPFYNSIEAKSGKASLDSVFPFFSYRRVEKNGFQEKTFLSPLFYSNNVEPIGGGVGYRESSKFYWLGYNSNSSGPGFEKNFSMFPGFLPLLILKSDLNNGIRSNSMMVLPLFYFHKSSLEESDTWFTLLRWGHDTEKKFFNFLPFIYYTNYKIKEDYSFTFFPLYHQSRSTGLNSQMFSHYSPFLFWEKEKFLDSEWESSFLPLLLFYKSKLFVSGKETTRLFFAPLALYLKEDGENYKIRNLLVFQWGKENDWSYFRILPFFYWSKTKDQSDDVLTFFPFWLYKTNSYFHIPILFFFNVFSDVQSETVAPFFYKYNTSDEKEFFLLGYHSRYVRPGSSNFDSFTRFYPFYYSSYKQDGSSFLGLAGLFYRWKDSEDETVTRTILPFHYYQKNEYNLLLPFYFRFGGDDMDYVSFSPFHYKLRSKNVDRDWVWFYYSSEDRKEKTSSLFVAPFYFEWKSPESRGDILLPAYLKYYEKNKNLELYFGGFSVSQTVGRFDASFKSNAFGKEYYIDLDYSFIYNLFSISLRKEVSNPLTFFTDEKKEEELALVQVQNPKSNEVKKSFSIEKTSEESKTLTSNENSNFASYKKLARETSKNYFGWEALFGIVSYQSGDYKKHFRILPLTWFTWGTKSKDYIFFWPLPPVFFGKVGNESYRVVFPFYAEQKKGTDFVLSLGIFLFLMEKEKDRREYSVLWPLIHYAKSKEEISYRFFPIFTHRETVERLETKSIFYYRYKEKTVSYETSSFHGILFPFYQASEEIFTKKDFRSGSGYNTLIPFYFRSYSDRFESEKKIFQERNLYSILFLYSYKEDLLLKRRESSFLSPFYYFSYEESDILSISDLNLILPIPFIVWGRDKKGEDGDKRFRFILGYYTSSFFQRSVNATFRKSSWNFLLFTGGEKYIDDSYSSLGAQETTRFYLFPFYFGEEITEGGNWTYRSHKIPILYSNQTTPISYDITILLFSGFKSDPESGIKRTMILPFWYQSENIDKTSGNDYKNFKTFTPVFFQTETSENLANGEKSSKISRLYTILPLPMFYTFESKIKRDLNASRDLVVEDEWGFDWLLFINYKKENKILFTIETQTVSENKTRITTETESVSLKTLFALYGYEKSEKFSNRTTVLKRQISTYFFPLFFYKSTDLKDDSSTYRWMVPILVYRSFQGNQDGAVISHTNLLGILFDYQRDDVMKKNSVFFFPSIYYSNDQKNKDKIFFFLPFFYTRLYGDSESNFFILGYYQRNSEWSNRYNFLYLFDLESYVFDQRKELSLFLGVFNAEFERNRTRWGVFGGILLGYESTSQMTDWNFLWIRYLNSPQEKIQNFLPIYRYGETQEGYSFLAPPILTYHSEDSEGLITLGGLGLIYYQNRSEMEKEESTKILGGLLYFSEKKALRGFQNYGVLGAPFIGGLLWNYELEEETGFQKMSFLKFVFSRTTYKGKTWNSYFGISPSLWFDEND</sequence>
<name>A0ABP2RYT1_LEPBO</name>
<dbReference type="EMBL" id="AKWJ02000034">
    <property type="protein sequence ID" value="EKP12114.1"/>
    <property type="molecule type" value="Genomic_DNA"/>
</dbReference>
<reference evidence="2" key="1">
    <citation type="submission" date="2012-09" db="EMBL/GenBank/DDBJ databases">
        <authorList>
            <person name="Harkins D.M."/>
            <person name="Durkin A.S."/>
            <person name="Brinkac L.M."/>
            <person name="Selengut J.D."/>
            <person name="Sanka R."/>
            <person name="DePew J."/>
            <person name="Purushe J."/>
            <person name="Picardeau M."/>
            <person name="Werts C."/>
            <person name="Goarant C."/>
            <person name="Vinetz J.M."/>
            <person name="Sutton G.G."/>
            <person name="Nelson W.C."/>
            <person name="Fouts D.E."/>
        </authorList>
    </citation>
    <scope>NUCLEOTIDE SEQUENCE [LARGE SCALE GENOMIC DNA]</scope>
    <source>
        <strain evidence="2">200801926</strain>
    </source>
</reference>
<gene>
    <name evidence="2" type="ORF">LEP1GSC128_0301</name>
</gene>
<evidence type="ECO:0000313" key="3">
    <source>
        <dbReference type="Proteomes" id="UP000002837"/>
    </source>
</evidence>
<comment type="caution">
    <text evidence="2">The sequence shown here is derived from an EMBL/GenBank/DDBJ whole genome shotgun (WGS) entry which is preliminary data.</text>
</comment>
<protein>
    <submittedName>
        <fullName evidence="2">Uncharacterized protein</fullName>
    </submittedName>
</protein>
<evidence type="ECO:0000313" key="2">
    <source>
        <dbReference type="EMBL" id="EKP12114.1"/>
    </source>
</evidence>
<keyword evidence="1" id="KW-0732">Signal</keyword>
<organism evidence="2 3">
    <name type="scientific">Leptospira borgpetersenii str. 200801926</name>
    <dbReference type="NCBI Taxonomy" id="1193009"/>
    <lineage>
        <taxon>Bacteria</taxon>
        <taxon>Pseudomonadati</taxon>
        <taxon>Spirochaetota</taxon>
        <taxon>Spirochaetia</taxon>
        <taxon>Leptospirales</taxon>
        <taxon>Leptospiraceae</taxon>
        <taxon>Leptospira</taxon>
    </lineage>
</organism>
<proteinExistence type="predicted"/>
<feature type="chain" id="PRO_5045278765" evidence="1">
    <location>
        <begin position="30"/>
        <end position="1549"/>
    </location>
</feature>
<evidence type="ECO:0000256" key="1">
    <source>
        <dbReference type="SAM" id="SignalP"/>
    </source>
</evidence>
<dbReference type="Proteomes" id="UP000002837">
    <property type="component" value="Unassembled WGS sequence"/>
</dbReference>
<keyword evidence="3" id="KW-1185">Reference proteome</keyword>
<feature type="signal peptide" evidence="1">
    <location>
        <begin position="1"/>
        <end position="29"/>
    </location>
</feature>
<dbReference type="NCBIfam" id="NF047486">
    <property type="entry name" value="LA_1737_Cterm"/>
    <property type="match status" value="1"/>
</dbReference>